<keyword evidence="1" id="KW-1133">Transmembrane helix</keyword>
<name>G2YT85_BOTF4</name>
<protein>
    <submittedName>
        <fullName evidence="2">Uncharacterized protein</fullName>
    </submittedName>
</protein>
<organism evidence="2 3">
    <name type="scientific">Botryotinia fuckeliana (strain T4)</name>
    <name type="common">Noble rot fungus</name>
    <name type="synonym">Botrytis cinerea</name>
    <dbReference type="NCBI Taxonomy" id="999810"/>
    <lineage>
        <taxon>Eukaryota</taxon>
        <taxon>Fungi</taxon>
        <taxon>Dikarya</taxon>
        <taxon>Ascomycota</taxon>
        <taxon>Pezizomycotina</taxon>
        <taxon>Leotiomycetes</taxon>
        <taxon>Helotiales</taxon>
        <taxon>Sclerotiniaceae</taxon>
        <taxon>Botrytis</taxon>
    </lineage>
</organism>
<dbReference type="AlphaFoldDB" id="G2YT85"/>
<evidence type="ECO:0000313" key="3">
    <source>
        <dbReference type="Proteomes" id="UP000008177"/>
    </source>
</evidence>
<feature type="transmembrane region" description="Helical" evidence="1">
    <location>
        <begin position="12"/>
        <end position="34"/>
    </location>
</feature>
<dbReference type="Proteomes" id="UP000008177">
    <property type="component" value="Unplaced contigs"/>
</dbReference>
<proteinExistence type="predicted"/>
<gene>
    <name evidence="2" type="ORF">BofuT4_P162780.1</name>
</gene>
<dbReference type="HOGENOM" id="CLU_2277059_0_0_1"/>
<accession>G2YT85</accession>
<dbReference type="EMBL" id="FQ790352">
    <property type="protein sequence ID" value="CCD54989.1"/>
    <property type="molecule type" value="Genomic_DNA"/>
</dbReference>
<keyword evidence="1" id="KW-0472">Membrane</keyword>
<feature type="transmembrane region" description="Helical" evidence="1">
    <location>
        <begin position="54"/>
        <end position="76"/>
    </location>
</feature>
<evidence type="ECO:0000313" key="2">
    <source>
        <dbReference type="EMBL" id="CCD54989.1"/>
    </source>
</evidence>
<reference evidence="3" key="1">
    <citation type="journal article" date="2011" name="PLoS Genet.">
        <title>Genomic analysis of the necrotrophic fungal pathogens Sclerotinia sclerotiorum and Botrytis cinerea.</title>
        <authorList>
            <person name="Amselem J."/>
            <person name="Cuomo C.A."/>
            <person name="van Kan J.A."/>
            <person name="Viaud M."/>
            <person name="Benito E.P."/>
            <person name="Couloux A."/>
            <person name="Coutinho P.M."/>
            <person name="de Vries R.P."/>
            <person name="Dyer P.S."/>
            <person name="Fillinger S."/>
            <person name="Fournier E."/>
            <person name="Gout L."/>
            <person name="Hahn M."/>
            <person name="Kohn L."/>
            <person name="Lapalu N."/>
            <person name="Plummer K.M."/>
            <person name="Pradier J.M."/>
            <person name="Quevillon E."/>
            <person name="Sharon A."/>
            <person name="Simon A."/>
            <person name="ten Have A."/>
            <person name="Tudzynski B."/>
            <person name="Tudzynski P."/>
            <person name="Wincker P."/>
            <person name="Andrew M."/>
            <person name="Anthouard V."/>
            <person name="Beever R.E."/>
            <person name="Beffa R."/>
            <person name="Benoit I."/>
            <person name="Bouzid O."/>
            <person name="Brault B."/>
            <person name="Chen Z."/>
            <person name="Choquer M."/>
            <person name="Collemare J."/>
            <person name="Cotton P."/>
            <person name="Danchin E.G."/>
            <person name="Da Silva C."/>
            <person name="Gautier A."/>
            <person name="Giraud C."/>
            <person name="Giraud T."/>
            <person name="Gonzalez C."/>
            <person name="Grossetete S."/>
            <person name="Guldener U."/>
            <person name="Henrissat B."/>
            <person name="Howlett B.J."/>
            <person name="Kodira C."/>
            <person name="Kretschmer M."/>
            <person name="Lappartient A."/>
            <person name="Leroch M."/>
            <person name="Levis C."/>
            <person name="Mauceli E."/>
            <person name="Neuveglise C."/>
            <person name="Oeser B."/>
            <person name="Pearson M."/>
            <person name="Poulain J."/>
            <person name="Poussereau N."/>
            <person name="Quesneville H."/>
            <person name="Rascle C."/>
            <person name="Schumacher J."/>
            <person name="Segurens B."/>
            <person name="Sexton A."/>
            <person name="Silva E."/>
            <person name="Sirven C."/>
            <person name="Soanes D.M."/>
            <person name="Talbot N.J."/>
            <person name="Templeton M."/>
            <person name="Yandava C."/>
            <person name="Yarden O."/>
            <person name="Zeng Q."/>
            <person name="Rollins J.A."/>
            <person name="Lebrun M.H."/>
            <person name="Dickman M."/>
        </authorList>
    </citation>
    <scope>NUCLEOTIDE SEQUENCE [LARGE SCALE GENOMIC DNA]</scope>
    <source>
        <strain evidence="3">T4</strain>
    </source>
</reference>
<dbReference type="InParanoid" id="G2YT85"/>
<sequence>MLRFPIHPNSPILAALKSLTFAIGLPISLLVYPIAHPSWEMPQTSRSVFSRSPLVGRCCFVLLFLNAVSFVCLVCAHPSTVQNRNLRAAYDDVRREGCHTVQ</sequence>
<evidence type="ECO:0000256" key="1">
    <source>
        <dbReference type="SAM" id="Phobius"/>
    </source>
</evidence>
<keyword evidence="1" id="KW-0812">Transmembrane</keyword>